<proteinExistence type="predicted"/>
<evidence type="ECO:0000313" key="2">
    <source>
        <dbReference type="Proteomes" id="UP000298860"/>
    </source>
</evidence>
<dbReference type="Proteomes" id="UP000298860">
    <property type="component" value="Unassembled WGS sequence"/>
</dbReference>
<comment type="caution">
    <text evidence="1">The sequence shown here is derived from an EMBL/GenBank/DDBJ whole genome shotgun (WGS) entry which is preliminary data.</text>
</comment>
<reference evidence="2" key="1">
    <citation type="submission" date="2019-04" db="EMBL/GenBank/DDBJ databases">
        <title>Draft genome sequence of Pseudonocardiaceae bacterium SL3-2-4.</title>
        <authorList>
            <person name="Ningsih F."/>
            <person name="Yokota A."/>
            <person name="Sakai Y."/>
            <person name="Nanatani K."/>
            <person name="Yabe S."/>
            <person name="Oetari A."/>
            <person name="Sjamsuridzal W."/>
        </authorList>
    </citation>
    <scope>NUCLEOTIDE SEQUENCE [LARGE SCALE GENOMIC DNA]</scope>
    <source>
        <strain evidence="2">SL3-2-4</strain>
    </source>
</reference>
<name>A0A4D4JC97_9PSEU</name>
<dbReference type="AlphaFoldDB" id="A0A4D4JC97"/>
<keyword evidence="2" id="KW-1185">Reference proteome</keyword>
<gene>
    <name evidence="1" type="ORF">GTS_42630</name>
</gene>
<sequence length="119" mass="12680">MAGGLVDRADVTVHQFLGVVGFAELPLADLRTQVIGHRIAERVDRVRRLVQPDGVQPVADKMCRTVGGLAYEALAGVNRVFQAVPDTVDDISETHQCLSPCCVGAGPNISSSAWLIASR</sequence>
<organism evidence="1 2">
    <name type="scientific">Gandjariella thermophila</name>
    <dbReference type="NCBI Taxonomy" id="1931992"/>
    <lineage>
        <taxon>Bacteria</taxon>
        <taxon>Bacillati</taxon>
        <taxon>Actinomycetota</taxon>
        <taxon>Actinomycetes</taxon>
        <taxon>Pseudonocardiales</taxon>
        <taxon>Pseudonocardiaceae</taxon>
        <taxon>Gandjariella</taxon>
    </lineage>
</organism>
<evidence type="ECO:0000313" key="1">
    <source>
        <dbReference type="EMBL" id="GDY32630.1"/>
    </source>
</evidence>
<dbReference type="EMBL" id="BJFL01000026">
    <property type="protein sequence ID" value="GDY32630.1"/>
    <property type="molecule type" value="Genomic_DNA"/>
</dbReference>
<protein>
    <submittedName>
        <fullName evidence="1">Uncharacterized protein</fullName>
    </submittedName>
</protein>
<accession>A0A4D4JC97</accession>